<evidence type="ECO:0000259" key="1">
    <source>
        <dbReference type="Pfam" id="PF06586"/>
    </source>
</evidence>
<feature type="domain" description="TraK C-terminal" evidence="2">
    <location>
        <begin position="154"/>
        <end position="260"/>
    </location>
</feature>
<dbReference type="InterPro" id="IPR010563">
    <property type="entry name" value="TraK_N"/>
</dbReference>
<dbReference type="Pfam" id="PF23536">
    <property type="entry name" value="TraK_C"/>
    <property type="match status" value="1"/>
</dbReference>
<accession>A0ABW4MGU7</accession>
<dbReference type="Proteomes" id="UP001597215">
    <property type="component" value="Unassembled WGS sequence"/>
</dbReference>
<reference evidence="4" key="1">
    <citation type="journal article" date="2019" name="Int. J. Syst. Evol. Microbiol.">
        <title>The Global Catalogue of Microorganisms (GCM) 10K type strain sequencing project: providing services to taxonomists for standard genome sequencing and annotation.</title>
        <authorList>
            <consortium name="The Broad Institute Genomics Platform"/>
            <consortium name="The Broad Institute Genome Sequencing Center for Infectious Disease"/>
            <person name="Wu L."/>
            <person name="Ma J."/>
        </authorList>
    </citation>
    <scope>NUCLEOTIDE SEQUENCE [LARGE SCALE GENOMIC DNA]</scope>
    <source>
        <strain evidence="4">CGMCC 1.12449</strain>
    </source>
</reference>
<organism evidence="3 4">
    <name type="scientific">Sphingorhabdus buctiana</name>
    <dbReference type="NCBI Taxonomy" id="1508805"/>
    <lineage>
        <taxon>Bacteria</taxon>
        <taxon>Pseudomonadati</taxon>
        <taxon>Pseudomonadota</taxon>
        <taxon>Alphaproteobacteria</taxon>
        <taxon>Sphingomonadales</taxon>
        <taxon>Sphingomonadaceae</taxon>
        <taxon>Sphingorhabdus</taxon>
    </lineage>
</organism>
<name>A0ABW4MGU7_9SPHN</name>
<dbReference type="InterPro" id="IPR055397">
    <property type="entry name" value="TraK_C"/>
</dbReference>
<proteinExistence type="predicted"/>
<keyword evidence="4" id="KW-1185">Reference proteome</keyword>
<dbReference type="Pfam" id="PF06586">
    <property type="entry name" value="TraK_N"/>
    <property type="match status" value="1"/>
</dbReference>
<dbReference type="RefSeq" id="WP_381516463.1">
    <property type="nucleotide sequence ID" value="NZ_JBHUEL010000014.1"/>
</dbReference>
<feature type="domain" description="TraK N-terminal" evidence="1">
    <location>
        <begin position="52"/>
        <end position="148"/>
    </location>
</feature>
<evidence type="ECO:0000259" key="2">
    <source>
        <dbReference type="Pfam" id="PF23536"/>
    </source>
</evidence>
<evidence type="ECO:0000313" key="4">
    <source>
        <dbReference type="Proteomes" id="UP001597215"/>
    </source>
</evidence>
<sequence length="266" mass="28750">MMTQIAWGIVGAGAVLMSRPLSYCGRPVGCIMVGLGLVLSASPAFADQSILAKDNGQIDCVASAKDLTRISLNGDQFASVSKISTGIPTEDFQIVNEPVRGDIYLSVPDGFSKPQLSFFGTTRKGFVYKFLCKVKGADAEQIFISNASLSEDKARDWELRTSPEETAVRLGLAMYANQSIEGFDIRQTILEPVMIGRLQVQQISEYLGSEVRGTVLRVRNLGKQPLLLDQTMFSPSGTVAFMAPTPELAPDQESAVYLIQSNGGAR</sequence>
<evidence type="ECO:0000313" key="3">
    <source>
        <dbReference type="EMBL" id="MFD1768122.1"/>
    </source>
</evidence>
<gene>
    <name evidence="3" type="ORF">ACFSAG_14875</name>
</gene>
<protein>
    <submittedName>
        <fullName evidence="3">Type-F conjugative transfer system secretin TraK</fullName>
    </submittedName>
</protein>
<dbReference type="EMBL" id="JBHUEL010000014">
    <property type="protein sequence ID" value="MFD1768122.1"/>
    <property type="molecule type" value="Genomic_DNA"/>
</dbReference>
<comment type="caution">
    <text evidence="3">The sequence shown here is derived from an EMBL/GenBank/DDBJ whole genome shotgun (WGS) entry which is preliminary data.</text>
</comment>